<dbReference type="EMBL" id="CADEAL010003413">
    <property type="protein sequence ID" value="CAB1444584.1"/>
    <property type="molecule type" value="Genomic_DNA"/>
</dbReference>
<proteinExistence type="predicted"/>
<accession>A0A9N7YZT8</accession>
<sequence length="122" mass="13082">MSPVPGALESLQLEHCASEKTSRLVSDFQTRCSLPAVISEALPSGSPSHEQDTCAVGALGYFVLKKLIYGKVNTIMQMLCQRGDTSCVERSLPVTGGFLRVCTRSGGFRKEADLGPARIMSC</sequence>
<organism evidence="1 2">
    <name type="scientific">Pleuronectes platessa</name>
    <name type="common">European plaice</name>
    <dbReference type="NCBI Taxonomy" id="8262"/>
    <lineage>
        <taxon>Eukaryota</taxon>
        <taxon>Metazoa</taxon>
        <taxon>Chordata</taxon>
        <taxon>Craniata</taxon>
        <taxon>Vertebrata</taxon>
        <taxon>Euteleostomi</taxon>
        <taxon>Actinopterygii</taxon>
        <taxon>Neopterygii</taxon>
        <taxon>Teleostei</taxon>
        <taxon>Neoteleostei</taxon>
        <taxon>Acanthomorphata</taxon>
        <taxon>Carangaria</taxon>
        <taxon>Pleuronectiformes</taxon>
        <taxon>Pleuronectoidei</taxon>
        <taxon>Pleuronectidae</taxon>
        <taxon>Pleuronectes</taxon>
    </lineage>
</organism>
<dbReference type="AlphaFoldDB" id="A0A9N7YZT8"/>
<reference evidence="1" key="1">
    <citation type="submission" date="2020-03" db="EMBL/GenBank/DDBJ databases">
        <authorList>
            <person name="Weist P."/>
        </authorList>
    </citation>
    <scope>NUCLEOTIDE SEQUENCE</scope>
</reference>
<evidence type="ECO:0000313" key="2">
    <source>
        <dbReference type="Proteomes" id="UP001153269"/>
    </source>
</evidence>
<name>A0A9N7YZT8_PLEPL</name>
<keyword evidence="2" id="KW-1185">Reference proteome</keyword>
<protein>
    <submittedName>
        <fullName evidence="1">Uncharacterized protein</fullName>
    </submittedName>
</protein>
<comment type="caution">
    <text evidence="1">The sequence shown here is derived from an EMBL/GenBank/DDBJ whole genome shotgun (WGS) entry which is preliminary data.</text>
</comment>
<dbReference type="Proteomes" id="UP001153269">
    <property type="component" value="Unassembled WGS sequence"/>
</dbReference>
<evidence type="ECO:0000313" key="1">
    <source>
        <dbReference type="EMBL" id="CAB1444584.1"/>
    </source>
</evidence>
<gene>
    <name evidence="1" type="ORF">PLEPLA_LOCUS32300</name>
</gene>